<evidence type="ECO:0000256" key="3">
    <source>
        <dbReference type="ARBA" id="ARBA00013190"/>
    </source>
</evidence>
<dbReference type="GO" id="GO:0004022">
    <property type="term" value="F:alcohol dehydrogenase (NAD+) activity"/>
    <property type="evidence" value="ECO:0007669"/>
    <property type="project" value="UniProtKB-EC"/>
</dbReference>
<dbReference type="PANTHER" id="PTHR42940">
    <property type="entry name" value="ALCOHOL DEHYDROGENASE 1-RELATED"/>
    <property type="match status" value="1"/>
</dbReference>
<dbReference type="Pfam" id="PF00107">
    <property type="entry name" value="ADH_zinc_N"/>
    <property type="match status" value="1"/>
</dbReference>
<dbReference type="AlphaFoldDB" id="A0A517Z3F2"/>
<keyword evidence="7" id="KW-0520">NAD</keyword>
<keyword evidence="5" id="KW-0862">Zinc</keyword>
<evidence type="ECO:0000259" key="9">
    <source>
        <dbReference type="Pfam" id="PF08240"/>
    </source>
</evidence>
<feature type="domain" description="Alcohol dehydrogenase-like C-terminal" evidence="8">
    <location>
        <begin position="194"/>
        <end position="321"/>
    </location>
</feature>
<dbReference type="KEGG" id="mri:Mal4_12600"/>
<organism evidence="10 11">
    <name type="scientific">Maioricimonas rarisocia</name>
    <dbReference type="NCBI Taxonomy" id="2528026"/>
    <lineage>
        <taxon>Bacteria</taxon>
        <taxon>Pseudomonadati</taxon>
        <taxon>Planctomycetota</taxon>
        <taxon>Planctomycetia</taxon>
        <taxon>Planctomycetales</taxon>
        <taxon>Planctomycetaceae</taxon>
        <taxon>Maioricimonas</taxon>
    </lineage>
</organism>
<dbReference type="CDD" id="cd08231">
    <property type="entry name" value="MDR_TM0436_like"/>
    <property type="match status" value="1"/>
</dbReference>
<proteinExistence type="inferred from homology"/>
<dbReference type="GO" id="GO:0005737">
    <property type="term" value="C:cytoplasm"/>
    <property type="evidence" value="ECO:0007669"/>
    <property type="project" value="TreeGrafter"/>
</dbReference>
<feature type="domain" description="Alcohol dehydrogenase-like N-terminal" evidence="9">
    <location>
        <begin position="32"/>
        <end position="145"/>
    </location>
</feature>
<dbReference type="NCBIfam" id="TIGR03366">
    <property type="entry name" value="HpnZ_proposed"/>
    <property type="match status" value="1"/>
</dbReference>
<dbReference type="SUPFAM" id="SSF50129">
    <property type="entry name" value="GroES-like"/>
    <property type="match status" value="1"/>
</dbReference>
<keyword evidence="6 10" id="KW-0560">Oxidoreductase</keyword>
<dbReference type="InterPro" id="IPR013154">
    <property type="entry name" value="ADH-like_N"/>
</dbReference>
<dbReference type="RefSeq" id="WP_197444149.1">
    <property type="nucleotide sequence ID" value="NZ_CP036275.1"/>
</dbReference>
<dbReference type="EC" id="1.1.1.1" evidence="3"/>
<evidence type="ECO:0000256" key="6">
    <source>
        <dbReference type="ARBA" id="ARBA00023002"/>
    </source>
</evidence>
<dbReference type="InterPro" id="IPR011032">
    <property type="entry name" value="GroES-like_sf"/>
</dbReference>
<evidence type="ECO:0000313" key="11">
    <source>
        <dbReference type="Proteomes" id="UP000320496"/>
    </source>
</evidence>
<dbReference type="PANTHER" id="PTHR42940:SF3">
    <property type="entry name" value="ALCOHOL DEHYDROGENASE 1-RELATED"/>
    <property type="match status" value="1"/>
</dbReference>
<dbReference type="Gene3D" id="3.40.50.720">
    <property type="entry name" value="NAD(P)-binding Rossmann-like Domain"/>
    <property type="match status" value="1"/>
</dbReference>
<accession>A0A517Z3F2</accession>
<keyword evidence="4" id="KW-0479">Metal-binding</keyword>
<dbReference type="GO" id="GO:0046872">
    <property type="term" value="F:metal ion binding"/>
    <property type="evidence" value="ECO:0007669"/>
    <property type="project" value="UniProtKB-KW"/>
</dbReference>
<evidence type="ECO:0000256" key="2">
    <source>
        <dbReference type="ARBA" id="ARBA00008072"/>
    </source>
</evidence>
<evidence type="ECO:0000256" key="5">
    <source>
        <dbReference type="ARBA" id="ARBA00022833"/>
    </source>
</evidence>
<evidence type="ECO:0000259" key="8">
    <source>
        <dbReference type="Pfam" id="PF00107"/>
    </source>
</evidence>
<evidence type="ECO:0000256" key="7">
    <source>
        <dbReference type="ARBA" id="ARBA00023027"/>
    </source>
</evidence>
<protein>
    <recommendedName>
        <fullName evidence="3">alcohol dehydrogenase</fullName>
        <ecNumber evidence="3">1.1.1.1</ecNumber>
    </recommendedName>
</protein>
<evidence type="ECO:0000256" key="1">
    <source>
        <dbReference type="ARBA" id="ARBA00001947"/>
    </source>
</evidence>
<dbReference type="EMBL" id="CP036275">
    <property type="protein sequence ID" value="QDU36957.1"/>
    <property type="molecule type" value="Genomic_DNA"/>
</dbReference>
<dbReference type="SUPFAM" id="SSF51735">
    <property type="entry name" value="NAD(P)-binding Rossmann-fold domains"/>
    <property type="match status" value="1"/>
</dbReference>
<evidence type="ECO:0000313" key="10">
    <source>
        <dbReference type="EMBL" id="QDU36957.1"/>
    </source>
</evidence>
<dbReference type="Proteomes" id="UP000320496">
    <property type="component" value="Chromosome"/>
</dbReference>
<gene>
    <name evidence="10" type="primary">tdh_1</name>
    <name evidence="10" type="ORF">Mal4_12600</name>
</gene>
<keyword evidence="11" id="KW-1185">Reference proteome</keyword>
<dbReference type="Pfam" id="PF08240">
    <property type="entry name" value="ADH_N"/>
    <property type="match status" value="1"/>
</dbReference>
<evidence type="ECO:0000256" key="4">
    <source>
        <dbReference type="ARBA" id="ARBA00022723"/>
    </source>
</evidence>
<reference evidence="10 11" key="1">
    <citation type="submission" date="2019-02" db="EMBL/GenBank/DDBJ databases">
        <title>Deep-cultivation of Planctomycetes and their phenomic and genomic characterization uncovers novel biology.</title>
        <authorList>
            <person name="Wiegand S."/>
            <person name="Jogler M."/>
            <person name="Boedeker C."/>
            <person name="Pinto D."/>
            <person name="Vollmers J."/>
            <person name="Rivas-Marin E."/>
            <person name="Kohn T."/>
            <person name="Peeters S.H."/>
            <person name="Heuer A."/>
            <person name="Rast P."/>
            <person name="Oberbeckmann S."/>
            <person name="Bunk B."/>
            <person name="Jeske O."/>
            <person name="Meyerdierks A."/>
            <person name="Storesund J.E."/>
            <person name="Kallscheuer N."/>
            <person name="Luecker S."/>
            <person name="Lage O.M."/>
            <person name="Pohl T."/>
            <person name="Merkel B.J."/>
            <person name="Hornburger P."/>
            <person name="Mueller R.-W."/>
            <person name="Bruemmer F."/>
            <person name="Labrenz M."/>
            <person name="Spormann A.M."/>
            <person name="Op den Camp H."/>
            <person name="Overmann J."/>
            <person name="Amann R."/>
            <person name="Jetten M.S.M."/>
            <person name="Mascher T."/>
            <person name="Medema M.H."/>
            <person name="Devos D.P."/>
            <person name="Kaster A.-K."/>
            <person name="Ovreas L."/>
            <person name="Rohde M."/>
            <person name="Galperin M.Y."/>
            <person name="Jogler C."/>
        </authorList>
    </citation>
    <scope>NUCLEOTIDE SEQUENCE [LARGE SCALE GENOMIC DNA]</scope>
    <source>
        <strain evidence="10 11">Mal4</strain>
    </source>
</reference>
<dbReference type="InterPro" id="IPR036291">
    <property type="entry name" value="NAD(P)-bd_dom_sf"/>
</dbReference>
<dbReference type="InterPro" id="IPR017743">
    <property type="entry name" value="ADH_phosphonate_catab-assoc"/>
</dbReference>
<comment type="cofactor">
    <cofactor evidence="1">
        <name>Zn(2+)</name>
        <dbReference type="ChEBI" id="CHEBI:29105"/>
    </cofactor>
</comment>
<name>A0A517Z3F2_9PLAN</name>
<sequence length="363" mass="38131">MTSLPDSALAAVFHAPGRPFELSRISLPTLEPGEAIVRIECCTVCGSDLHSITGRREVPVPTILGHEMIGTIAAVGPGNPLQDLDGEPLQPGDRVAWSVAASCGSCTPCQRGLSQKCRRLIKYGHQRLQGRHQLAGGLAEYCHLVRGTAVVRLDPSVSADVLGPVGCATSTVAAVLRAAGDIADRRVLVIGAGALGLTAAAMAQWQGASHVAVCDVNPDRLERARGFGADQLIPWEAAADLATPAPENGFDAILELAGAPDAIELAPSLLNVGGTLVLAGTVFPTRPVSLDPEQIVRGLFRIAGVHNYVPADLQQAVRFLTECHQRFPLADFVERTFPLGEIDAAIASAIDTRPCRIAIRPGE</sequence>
<comment type="similarity">
    <text evidence="2">Belongs to the zinc-containing alcohol dehydrogenase family.</text>
</comment>
<dbReference type="InterPro" id="IPR013149">
    <property type="entry name" value="ADH-like_C"/>
</dbReference>
<dbReference type="Gene3D" id="3.90.180.10">
    <property type="entry name" value="Medium-chain alcohol dehydrogenases, catalytic domain"/>
    <property type="match status" value="1"/>
</dbReference>